<dbReference type="RefSeq" id="XP_066715284.1">
    <property type="nucleotide sequence ID" value="XM_066859797.1"/>
</dbReference>
<proteinExistence type="predicted"/>
<reference evidence="1 2" key="1">
    <citation type="submission" date="2023-01" db="EMBL/GenBank/DDBJ databases">
        <title>Analysis of 21 Apiospora genomes using comparative genomics revels a genus with tremendous synthesis potential of carbohydrate active enzymes and secondary metabolites.</title>
        <authorList>
            <person name="Sorensen T."/>
        </authorList>
    </citation>
    <scope>NUCLEOTIDE SEQUENCE [LARGE SCALE GENOMIC DNA]</scope>
    <source>
        <strain evidence="1 2">CBS 135458</strain>
    </source>
</reference>
<keyword evidence="2" id="KW-1185">Reference proteome</keyword>
<evidence type="ECO:0000313" key="1">
    <source>
        <dbReference type="EMBL" id="KAK8062022.1"/>
    </source>
</evidence>
<gene>
    <name evidence="1" type="ORF">PG994_008388</name>
</gene>
<dbReference type="Proteomes" id="UP001480595">
    <property type="component" value="Unassembled WGS sequence"/>
</dbReference>
<evidence type="ECO:0000313" key="2">
    <source>
        <dbReference type="Proteomes" id="UP001480595"/>
    </source>
</evidence>
<protein>
    <submittedName>
        <fullName evidence="1">Uncharacterized protein</fullName>
    </submittedName>
</protein>
<comment type="caution">
    <text evidence="1">The sequence shown here is derived from an EMBL/GenBank/DDBJ whole genome shotgun (WGS) entry which is preliminary data.</text>
</comment>
<dbReference type="GeneID" id="92092860"/>
<sequence length="124" mass="14160">MCDCQYTKTYSATRDTHKRKRGRPVGRRELREKHLSVDLREVDFFRGKLDHQQMLVESPNLWPGQKLFEPLLTPLLAVLVQQGCAEGPPEPTGSSLRRKWTRALGTSSTRWAGTERRVPGVMGD</sequence>
<dbReference type="EMBL" id="JAQQWL010000008">
    <property type="protein sequence ID" value="KAK8062022.1"/>
    <property type="molecule type" value="Genomic_DNA"/>
</dbReference>
<organism evidence="1 2">
    <name type="scientific">Apiospora phragmitis</name>
    <dbReference type="NCBI Taxonomy" id="2905665"/>
    <lineage>
        <taxon>Eukaryota</taxon>
        <taxon>Fungi</taxon>
        <taxon>Dikarya</taxon>
        <taxon>Ascomycota</taxon>
        <taxon>Pezizomycotina</taxon>
        <taxon>Sordariomycetes</taxon>
        <taxon>Xylariomycetidae</taxon>
        <taxon>Amphisphaeriales</taxon>
        <taxon>Apiosporaceae</taxon>
        <taxon>Apiospora</taxon>
    </lineage>
</organism>
<accession>A0ABR1UT02</accession>
<name>A0ABR1UT02_9PEZI</name>